<evidence type="ECO:0000256" key="1">
    <source>
        <dbReference type="SAM" id="MobiDB-lite"/>
    </source>
</evidence>
<dbReference type="OrthoDB" id="8445115at2"/>
<evidence type="ECO:0000259" key="2">
    <source>
        <dbReference type="Pfam" id="PF13547"/>
    </source>
</evidence>
<keyword evidence="6" id="KW-1185">Reference proteome</keyword>
<dbReference type="Pfam" id="PF13550">
    <property type="entry name" value="Phage-tail_3"/>
    <property type="match status" value="1"/>
</dbReference>
<feature type="domain" description="Rcc01698-like C-terminal" evidence="4">
    <location>
        <begin position="485"/>
        <end position="584"/>
    </location>
</feature>
<dbReference type="InterPro" id="IPR056490">
    <property type="entry name" value="Rcc01698_C"/>
</dbReference>
<proteinExistence type="predicted"/>
<feature type="domain" description="Tip attachment protein J" evidence="3">
    <location>
        <begin position="232"/>
        <end position="393"/>
    </location>
</feature>
<evidence type="ECO:0000259" key="4">
    <source>
        <dbReference type="Pfam" id="PF23666"/>
    </source>
</evidence>
<protein>
    <recommendedName>
        <fullName evidence="7">Host specificity protein</fullName>
    </recommendedName>
</protein>
<name>A0A3M0MFC9_9RHOB</name>
<dbReference type="InterPro" id="IPR017853">
    <property type="entry name" value="GH"/>
</dbReference>
<dbReference type="Pfam" id="PF13547">
    <property type="entry name" value="GTA_TIM"/>
    <property type="match status" value="1"/>
</dbReference>
<organism evidence="5 6">
    <name type="scientific">Paracoccus alkanivorans</name>
    <dbReference type="NCBI Taxonomy" id="2116655"/>
    <lineage>
        <taxon>Bacteria</taxon>
        <taxon>Pseudomonadati</taxon>
        <taxon>Pseudomonadota</taxon>
        <taxon>Alphaproteobacteria</taxon>
        <taxon>Rhodobacterales</taxon>
        <taxon>Paracoccaceae</taxon>
        <taxon>Paracoccus</taxon>
    </lineage>
</organism>
<evidence type="ECO:0000259" key="3">
    <source>
        <dbReference type="Pfam" id="PF13550"/>
    </source>
</evidence>
<gene>
    <name evidence="5" type="ORF">C9E81_06885</name>
</gene>
<dbReference type="Gene3D" id="3.20.20.80">
    <property type="entry name" value="Glycosidases"/>
    <property type="match status" value="1"/>
</dbReference>
<dbReference type="InterPro" id="IPR025195">
    <property type="entry name" value="GTA_TIM_dom"/>
</dbReference>
<dbReference type="InterPro" id="IPR032876">
    <property type="entry name" value="J_dom"/>
</dbReference>
<evidence type="ECO:0000313" key="5">
    <source>
        <dbReference type="EMBL" id="RMC36386.1"/>
    </source>
</evidence>
<feature type="domain" description="GTA TIM-barrel-like" evidence="2">
    <location>
        <begin position="56"/>
        <end position="170"/>
    </location>
</feature>
<accession>A0A3M0MFC9</accession>
<evidence type="ECO:0008006" key="7">
    <source>
        <dbReference type="Google" id="ProtNLM"/>
    </source>
</evidence>
<evidence type="ECO:0000313" key="6">
    <source>
        <dbReference type="Proteomes" id="UP000273516"/>
    </source>
</evidence>
<reference evidence="5 6" key="1">
    <citation type="submission" date="2018-07" db="EMBL/GenBank/DDBJ databases">
        <authorList>
            <person name="Zhang Y."/>
            <person name="Wang L."/>
            <person name="Ma S."/>
        </authorList>
    </citation>
    <scope>NUCLEOTIDE SEQUENCE [LARGE SCALE GENOMIC DNA]</scope>
    <source>
        <strain evidence="5 6">4-2</strain>
    </source>
</reference>
<dbReference type="EMBL" id="QOKZ01000002">
    <property type="protein sequence ID" value="RMC36386.1"/>
    <property type="molecule type" value="Genomic_DNA"/>
</dbReference>
<comment type="caution">
    <text evidence="5">The sequence shown here is derived from an EMBL/GenBank/DDBJ whole genome shotgun (WGS) entry which is preliminary data.</text>
</comment>
<dbReference type="SUPFAM" id="SSF51445">
    <property type="entry name" value="(Trans)glycosidases"/>
    <property type="match status" value="1"/>
</dbReference>
<dbReference type="AlphaFoldDB" id="A0A3M0MFC9"/>
<feature type="region of interest" description="Disordered" evidence="1">
    <location>
        <begin position="1"/>
        <end position="21"/>
    </location>
</feature>
<dbReference type="Proteomes" id="UP000273516">
    <property type="component" value="Unassembled WGS sequence"/>
</dbReference>
<sequence length="737" mass="79968">MPWRGRITTSVAAGRESSPDGSKAAEAEVAAFFGQAGPGDFIRDGERIEYRGPEEWSYRRFVLHYAHLCAVAGGVDSFLIGSEMVGMTRIRGAGGSYPAVAALRRLAADVRAVLGPEVRLGYAADWSEYFGHHPGGGELFFHLDPLWADGNIDFIGIDNYMPLSDWRDPAFPARRDLWSDGPAWERGHWLNGRAGAVPLASVVGDICREAGVRAFDTSGLSGVVHGYRLEGQETGRAALQPLMLAHGFDAVERDGVLRFVMRDGRARGEIGPDDLAVADGLSGIEVSRAPDAEIVGRLRLSHVEAGGDYAVATAEAILPGDVRDNAAGSEFPMLLTRAEGRAIAERWLAEAEVSRDRIRFALPPSRADLGPGDVLRVAREGAEAQSWRIDRVERAGAISVEAVRVDPGVYRPARAADEETAIRRYVPPLPVWPVFMDLPLMRGDEAPHAPYLAVSAHPWPGSVAAYMSVEEEGGFDLNLTLTRRAVMGRTLTPLARARPGMIDRGAPLRLRIKGDQLRSVGRRALWSGANLLAIGDGSAERWELLQFARAEPVGDGIWEIRDRLRGQAGTDGVMPSVWPAGSLAVLMDGAVRQVALPPSARGQERFWRIGPALRAPDDASYRGIVTGARGIGLRPYAPCHLRIEGRRIRWIRRARVDGDGWDGPEVPLGETREAYLLRLSRGGEVIHQVQVPVPEYRVPEGVWSAALAGGAFTVAVAQLSEQFGAGPFVRRDINDGE</sequence>
<dbReference type="Pfam" id="PF23666">
    <property type="entry name" value="Rcc01698_C"/>
    <property type="match status" value="1"/>
</dbReference>